<feature type="compositionally biased region" description="Polar residues" evidence="5">
    <location>
        <begin position="366"/>
        <end position="381"/>
    </location>
</feature>
<dbReference type="GO" id="GO:0001228">
    <property type="term" value="F:DNA-binding transcription activator activity, RNA polymerase II-specific"/>
    <property type="evidence" value="ECO:0007669"/>
    <property type="project" value="TreeGrafter"/>
</dbReference>
<dbReference type="AlphaFoldDB" id="A0A6V7UL29"/>
<dbReference type="GO" id="GO:0005634">
    <property type="term" value="C:nucleus"/>
    <property type="evidence" value="ECO:0007669"/>
    <property type="project" value="UniProtKB-SubCell"/>
</dbReference>
<gene>
    <name evidence="7" type="ORF">MENT_LOCUS14449</name>
</gene>
<sequence length="546" mass="60904">MLFSPQQLLMLQQQQNQLNTAALQACPTSQSISPVQQKQQNIHDINGIINISASKGTSTLNIASLIQQQQQMSAATMLLLQQPMTNGGDGGKELTGELMEASKKEENEANSEEKINEKIIVKKEEQADEEEVVGQLSEEGERRKDYEKREIETEATEEEEERKSSMTCCQTTTTAFLKPECFSSFSSSFSSPAASTMPVSDASKINNKYINGVCPQISGASSYVDNNNYNNNSQSLNLIARTLEDSRINGCVDCIDGVNCHMFMMDSMDDEHVKRPMNAFMVWSRGKRKRIATENPKMHNSAISKQLGHEWKLLSEVDKRPFIDEAKRLRQLHMQEHPNYKYRPRRKPRQHQQQHMLQHHQHTCHNSNNIKCPIPTKTTTNSSPQQSQKHPPPFFTTTQQVSSAPFGGGEKSASSAFPLAQFPHLPFILPSTSSQSTQQQNAPITAPSHLLPNLPLLMSGLIQQYQQQQFSNGNLLSSPPPSFHPPQPSLNLTPNFGVPASFNNNGCNKMPIPTSASGFGATDPTQLQQQLQMFMAAALLLQQQQQ</sequence>
<evidence type="ECO:0000256" key="2">
    <source>
        <dbReference type="ARBA" id="ARBA00023125"/>
    </source>
</evidence>
<dbReference type="InterPro" id="IPR009071">
    <property type="entry name" value="HMG_box_dom"/>
</dbReference>
<dbReference type="Pfam" id="PF00505">
    <property type="entry name" value="HMG_box"/>
    <property type="match status" value="1"/>
</dbReference>
<feature type="domain" description="HMG box" evidence="6">
    <location>
        <begin position="273"/>
        <end position="341"/>
    </location>
</feature>
<feature type="compositionally biased region" description="Basic and acidic residues" evidence="5">
    <location>
        <begin position="139"/>
        <end position="152"/>
    </location>
</feature>
<keyword evidence="2 4" id="KW-0238">DNA-binding</keyword>
<dbReference type="InterPro" id="IPR050140">
    <property type="entry name" value="SRY-related_HMG-box_TF-like"/>
</dbReference>
<dbReference type="FunFam" id="1.10.30.10:FF:000002">
    <property type="entry name" value="transcription factor Sox-2"/>
    <property type="match status" value="1"/>
</dbReference>
<dbReference type="GO" id="GO:0007420">
    <property type="term" value="P:brain development"/>
    <property type="evidence" value="ECO:0007669"/>
    <property type="project" value="TreeGrafter"/>
</dbReference>
<evidence type="ECO:0000256" key="4">
    <source>
        <dbReference type="PROSITE-ProRule" id="PRU00267"/>
    </source>
</evidence>
<dbReference type="GO" id="GO:0030182">
    <property type="term" value="P:neuron differentiation"/>
    <property type="evidence" value="ECO:0007669"/>
    <property type="project" value="TreeGrafter"/>
</dbReference>
<dbReference type="GO" id="GO:0000122">
    <property type="term" value="P:negative regulation of transcription by RNA polymerase II"/>
    <property type="evidence" value="ECO:0007669"/>
    <property type="project" value="TreeGrafter"/>
</dbReference>
<dbReference type="GO" id="GO:0000978">
    <property type="term" value="F:RNA polymerase II cis-regulatory region sequence-specific DNA binding"/>
    <property type="evidence" value="ECO:0007669"/>
    <property type="project" value="TreeGrafter"/>
</dbReference>
<dbReference type="PROSITE" id="PS50118">
    <property type="entry name" value="HMG_BOX_2"/>
    <property type="match status" value="1"/>
</dbReference>
<dbReference type="SMART" id="SM00398">
    <property type="entry name" value="HMG"/>
    <property type="match status" value="1"/>
</dbReference>
<dbReference type="PANTHER" id="PTHR10270:SF324">
    <property type="entry name" value="SOX DOMAIN-CONTAINING PROTEIN DICHAETE-RELATED"/>
    <property type="match status" value="1"/>
</dbReference>
<protein>
    <recommendedName>
        <fullName evidence="6">HMG box domain-containing protein</fullName>
    </recommendedName>
</protein>
<comment type="subcellular location">
    <subcellularLocation>
        <location evidence="1">Nucleus</location>
    </subcellularLocation>
</comment>
<evidence type="ECO:0000259" key="6">
    <source>
        <dbReference type="PROSITE" id="PS50118"/>
    </source>
</evidence>
<evidence type="ECO:0000256" key="1">
    <source>
        <dbReference type="ARBA" id="ARBA00004123"/>
    </source>
</evidence>
<comment type="caution">
    <text evidence="7">The sequence shown here is derived from an EMBL/GenBank/DDBJ whole genome shotgun (WGS) entry which is preliminary data.</text>
</comment>
<dbReference type="CDD" id="cd22028">
    <property type="entry name" value="HMG-box_SoxA_SoxB_SoxG"/>
    <property type="match status" value="1"/>
</dbReference>
<organism evidence="7 8">
    <name type="scientific">Meloidogyne enterolobii</name>
    <name type="common">Root-knot nematode worm</name>
    <name type="synonym">Meloidogyne mayaguensis</name>
    <dbReference type="NCBI Taxonomy" id="390850"/>
    <lineage>
        <taxon>Eukaryota</taxon>
        <taxon>Metazoa</taxon>
        <taxon>Ecdysozoa</taxon>
        <taxon>Nematoda</taxon>
        <taxon>Chromadorea</taxon>
        <taxon>Rhabditida</taxon>
        <taxon>Tylenchina</taxon>
        <taxon>Tylenchomorpha</taxon>
        <taxon>Tylenchoidea</taxon>
        <taxon>Meloidogynidae</taxon>
        <taxon>Meloidogyninae</taxon>
        <taxon>Meloidogyne</taxon>
    </lineage>
</organism>
<evidence type="ECO:0000313" key="8">
    <source>
        <dbReference type="Proteomes" id="UP000580250"/>
    </source>
</evidence>
<accession>A0A6V7UL29</accession>
<reference evidence="7 8" key="1">
    <citation type="submission" date="2020-08" db="EMBL/GenBank/DDBJ databases">
        <authorList>
            <person name="Koutsovoulos G."/>
            <person name="Danchin GJ E."/>
        </authorList>
    </citation>
    <scope>NUCLEOTIDE SEQUENCE [LARGE SCALE GENOMIC DNA]</scope>
</reference>
<dbReference type="PANTHER" id="PTHR10270">
    <property type="entry name" value="SOX TRANSCRIPTION FACTOR"/>
    <property type="match status" value="1"/>
</dbReference>
<dbReference type="OrthoDB" id="6247875at2759"/>
<proteinExistence type="predicted"/>
<dbReference type="InterPro" id="IPR036910">
    <property type="entry name" value="HMG_box_dom_sf"/>
</dbReference>
<feature type="DNA-binding region" description="HMG box" evidence="4">
    <location>
        <begin position="273"/>
        <end position="341"/>
    </location>
</feature>
<dbReference type="Gene3D" id="1.10.30.10">
    <property type="entry name" value="High mobility group box domain"/>
    <property type="match status" value="1"/>
</dbReference>
<evidence type="ECO:0000313" key="7">
    <source>
        <dbReference type="EMBL" id="CAD2160759.1"/>
    </source>
</evidence>
<feature type="region of interest" description="Disordered" evidence="5">
    <location>
        <begin position="360"/>
        <end position="413"/>
    </location>
</feature>
<evidence type="ECO:0000256" key="3">
    <source>
        <dbReference type="ARBA" id="ARBA00023242"/>
    </source>
</evidence>
<name>A0A6V7UL29_MELEN</name>
<feature type="region of interest" description="Disordered" evidence="5">
    <location>
        <begin position="126"/>
        <end position="166"/>
    </location>
</feature>
<evidence type="ECO:0000256" key="5">
    <source>
        <dbReference type="SAM" id="MobiDB-lite"/>
    </source>
</evidence>
<dbReference type="EMBL" id="CAJEWN010000081">
    <property type="protein sequence ID" value="CAD2160759.1"/>
    <property type="molecule type" value="Genomic_DNA"/>
</dbReference>
<dbReference type="SUPFAM" id="SSF47095">
    <property type="entry name" value="HMG-box"/>
    <property type="match status" value="1"/>
</dbReference>
<dbReference type="Proteomes" id="UP000580250">
    <property type="component" value="Unassembled WGS sequence"/>
</dbReference>
<keyword evidence="3 4" id="KW-0539">Nucleus</keyword>